<protein>
    <submittedName>
        <fullName evidence="1">Uncharacterized protein</fullName>
    </submittedName>
</protein>
<accession>A0A8T0IUU0</accession>
<name>A0A8T0IUU0_CERPU</name>
<evidence type="ECO:0000313" key="2">
    <source>
        <dbReference type="Proteomes" id="UP000822688"/>
    </source>
</evidence>
<proteinExistence type="predicted"/>
<reference evidence="1" key="1">
    <citation type="submission" date="2020-06" db="EMBL/GenBank/DDBJ databases">
        <title>WGS assembly of Ceratodon purpureus strain R40.</title>
        <authorList>
            <person name="Carey S.B."/>
            <person name="Jenkins J."/>
            <person name="Shu S."/>
            <person name="Lovell J.T."/>
            <person name="Sreedasyam A."/>
            <person name="Maumus F."/>
            <person name="Tiley G.P."/>
            <person name="Fernandez-Pozo N."/>
            <person name="Barry K."/>
            <person name="Chen C."/>
            <person name="Wang M."/>
            <person name="Lipzen A."/>
            <person name="Daum C."/>
            <person name="Saski C.A."/>
            <person name="Payton A.C."/>
            <person name="Mcbreen J.C."/>
            <person name="Conrad R.E."/>
            <person name="Kollar L.M."/>
            <person name="Olsson S."/>
            <person name="Huttunen S."/>
            <person name="Landis J.B."/>
            <person name="Wickett N.J."/>
            <person name="Johnson M.G."/>
            <person name="Rensing S.A."/>
            <person name="Grimwood J."/>
            <person name="Schmutz J."/>
            <person name="Mcdaniel S.F."/>
        </authorList>
    </citation>
    <scope>NUCLEOTIDE SEQUENCE</scope>
    <source>
        <strain evidence="1">R40</strain>
    </source>
</reference>
<dbReference type="AlphaFoldDB" id="A0A8T0IUU0"/>
<comment type="caution">
    <text evidence="1">The sequence shown here is derived from an EMBL/GenBank/DDBJ whole genome shotgun (WGS) entry which is preliminary data.</text>
</comment>
<evidence type="ECO:0000313" key="1">
    <source>
        <dbReference type="EMBL" id="KAG0586586.1"/>
    </source>
</evidence>
<gene>
    <name evidence="1" type="ORF">KC19_2G101800</name>
</gene>
<organism evidence="1 2">
    <name type="scientific">Ceratodon purpureus</name>
    <name type="common">Fire moss</name>
    <name type="synonym">Dicranum purpureum</name>
    <dbReference type="NCBI Taxonomy" id="3225"/>
    <lineage>
        <taxon>Eukaryota</taxon>
        <taxon>Viridiplantae</taxon>
        <taxon>Streptophyta</taxon>
        <taxon>Embryophyta</taxon>
        <taxon>Bryophyta</taxon>
        <taxon>Bryophytina</taxon>
        <taxon>Bryopsida</taxon>
        <taxon>Dicranidae</taxon>
        <taxon>Pseudoditrichales</taxon>
        <taxon>Ditrichaceae</taxon>
        <taxon>Ceratodon</taxon>
    </lineage>
</organism>
<sequence length="72" mass="8051">MLIFHVQSFHTTLTLVPPPSRFSQSDLLLSHTSGHNPPYPLNCRIAGLEAIVGKWFAQPPFCNPPQTLHSCR</sequence>
<keyword evidence="2" id="KW-1185">Reference proteome</keyword>
<dbReference type="EMBL" id="CM026422">
    <property type="protein sequence ID" value="KAG0586586.1"/>
    <property type="molecule type" value="Genomic_DNA"/>
</dbReference>
<feature type="non-terminal residue" evidence="1">
    <location>
        <position position="72"/>
    </location>
</feature>
<dbReference type="Proteomes" id="UP000822688">
    <property type="component" value="Chromosome 2"/>
</dbReference>